<dbReference type="KEGG" id="rtx:TI83_09365"/>
<reference evidence="3 5" key="2">
    <citation type="submission" date="2018-02" db="EMBL/GenBank/DDBJ databases">
        <title>Bacteriophage NCPPB3778 and a type I-E CRISPR drive the evolution of the US Biological Select Agent, Rathayibacter toxicus.</title>
        <authorList>
            <person name="Davis E.W.II."/>
            <person name="Tabima J.F."/>
            <person name="Weisberg A.J."/>
            <person name="Lopes L.D."/>
            <person name="Wiseman M.S."/>
            <person name="Wiseman M.S."/>
            <person name="Pupko T."/>
            <person name="Belcher M.S."/>
            <person name="Sechler A.J."/>
            <person name="Tancos M.A."/>
            <person name="Schroeder B.K."/>
            <person name="Murray T.D."/>
            <person name="Luster D.G."/>
            <person name="Schneider W.L."/>
            <person name="Rogers E."/>
            <person name="Andreote F.D."/>
            <person name="Grunwald N.J."/>
            <person name="Putnam M.L."/>
            <person name="Chang J.H."/>
        </authorList>
    </citation>
    <scope>NUCLEOTIDE SEQUENCE [LARGE SCALE GENOMIC DNA]</scope>
    <source>
        <strain evidence="3 5">FH99</strain>
    </source>
</reference>
<name>A0A0C5BB45_9MICO</name>
<feature type="transmembrane region" description="Helical" evidence="1">
    <location>
        <begin position="195"/>
        <end position="215"/>
    </location>
</feature>
<dbReference type="Proteomes" id="UP000052979">
    <property type="component" value="Unassembled WGS sequence"/>
</dbReference>
<feature type="transmembrane region" description="Helical" evidence="1">
    <location>
        <begin position="17"/>
        <end position="39"/>
    </location>
</feature>
<dbReference type="KEGG" id="rtc:APU90_07700"/>
<dbReference type="AlphaFoldDB" id="A0A0C5BB45"/>
<dbReference type="STRING" id="145458.APU90_07700"/>
<dbReference type="OrthoDB" id="3267562at2"/>
<dbReference type="EMBL" id="PSWU01000013">
    <property type="protein sequence ID" value="PPI13866.1"/>
    <property type="molecule type" value="Genomic_DNA"/>
</dbReference>
<dbReference type="PANTHER" id="PTHR35007:SF4">
    <property type="entry name" value="CONSERVED TRANSMEMBRANE PROTEIN-RELATED"/>
    <property type="match status" value="1"/>
</dbReference>
<feature type="transmembrane region" description="Helical" evidence="1">
    <location>
        <begin position="320"/>
        <end position="346"/>
    </location>
</feature>
<dbReference type="RefSeq" id="WP_027691822.1">
    <property type="nucleotide sequence ID" value="NZ_CP010848.1"/>
</dbReference>
<dbReference type="PANTHER" id="PTHR35007">
    <property type="entry name" value="INTEGRAL MEMBRANE PROTEIN-RELATED"/>
    <property type="match status" value="1"/>
</dbReference>
<organism evidence="2 4">
    <name type="scientific">Rathayibacter toxicus</name>
    <dbReference type="NCBI Taxonomy" id="145458"/>
    <lineage>
        <taxon>Bacteria</taxon>
        <taxon>Bacillati</taxon>
        <taxon>Actinomycetota</taxon>
        <taxon>Actinomycetes</taxon>
        <taxon>Micrococcales</taxon>
        <taxon>Microbacteriaceae</taxon>
        <taxon>Rathayibacter</taxon>
    </lineage>
</organism>
<keyword evidence="1" id="KW-0472">Membrane</keyword>
<protein>
    <submittedName>
        <fullName evidence="3">Pilus assembly protein TadB</fullName>
    </submittedName>
</protein>
<keyword evidence="4" id="KW-1185">Reference proteome</keyword>
<dbReference type="eggNOG" id="COG4965">
    <property type="taxonomic scope" value="Bacteria"/>
</dbReference>
<comment type="caution">
    <text evidence="2">The sequence shown here is derived from an EMBL/GenBank/DDBJ whole genome shotgun (WGS) entry which is preliminary data.</text>
</comment>
<dbReference type="PATRIC" id="fig|145458.7.peg.2135"/>
<dbReference type="EMBL" id="LBFI01000049">
    <property type="protein sequence ID" value="KKM45010.1"/>
    <property type="molecule type" value="Genomic_DNA"/>
</dbReference>
<accession>A0A0C5BB45</accession>
<dbReference type="Proteomes" id="UP000237966">
    <property type="component" value="Unassembled WGS sequence"/>
</dbReference>
<sequence>MSRANGLDEVAAVVQRLAVLLAAGVAPGSAMAYLAAAPGSGGAAARRRRLLRAVAEEAAAGGDATAAILRGCPVSRRIAGRRHFFGRLRKQSGAEGKSDDSEQRSRLLGRHADDHGEMTAWAALAASWRVAADSGAPVAAALGELADALRDVSCARRDIDVALAGPAATGRVVGLLPLVALGFGILLGFDVGGVLIGTVPGAVCLVGGCALMVAAQAWTRRLVRGAVFDDPTPGLPLDLLAVALTGGGSVDGARHAVLAALAECGLSAGPRAIQDAESVLALSTAAGVPAGRLLRSEASLARVRAAAAAKERAARLGVMLMLPLGVCVLPAFLLLGVAPMVIAVLLSTFGMTK</sequence>
<keyword evidence="1" id="KW-1133">Transmembrane helix</keyword>
<proteinExistence type="predicted"/>
<dbReference type="GeneID" id="93666477"/>
<feature type="transmembrane region" description="Helical" evidence="1">
    <location>
        <begin position="172"/>
        <end position="189"/>
    </location>
</feature>
<evidence type="ECO:0000256" key="1">
    <source>
        <dbReference type="SAM" id="Phobius"/>
    </source>
</evidence>
<reference evidence="2 4" key="1">
    <citation type="submission" date="2015-04" db="EMBL/GenBank/DDBJ databases">
        <title>Draft genome sequence of Rathayibacter toxicus strain FH-142 (AKA 70134 or CS 32), a Western Australian isolate.</title>
        <authorList>
            <consortium name="Consortium for Microbial Forensics and Genomics (microFORGE)"/>
            <person name="Knight B.M."/>
            <person name="Roberts D.P."/>
            <person name="Lin D."/>
            <person name="Hari K."/>
            <person name="Fletcher J."/>
            <person name="Melcher U."/>
            <person name="Blagden T."/>
            <person name="Luster D.G."/>
            <person name="Sechler A.J."/>
            <person name="Schneider W.L."/>
            <person name="Winegar R.A."/>
        </authorList>
    </citation>
    <scope>NUCLEOTIDE SEQUENCE [LARGE SCALE GENOMIC DNA]</scope>
    <source>
        <strain evidence="2 4">FH142</strain>
    </source>
</reference>
<evidence type="ECO:0000313" key="2">
    <source>
        <dbReference type="EMBL" id="KKM45010.1"/>
    </source>
</evidence>
<keyword evidence="1" id="KW-0812">Transmembrane</keyword>
<evidence type="ECO:0000313" key="4">
    <source>
        <dbReference type="Proteomes" id="UP000052979"/>
    </source>
</evidence>
<evidence type="ECO:0000313" key="5">
    <source>
        <dbReference type="Proteomes" id="UP000237966"/>
    </source>
</evidence>
<evidence type="ECO:0000313" key="3">
    <source>
        <dbReference type="EMBL" id="PPI13866.1"/>
    </source>
</evidence>
<gene>
    <name evidence="3" type="ORF">C5C51_09160</name>
    <name evidence="2" type="ORF">VT73_07865</name>
</gene>